<organism evidence="3 4">
    <name type="scientific">Arthrobacter crusticola</name>
    <dbReference type="NCBI Taxonomy" id="2547960"/>
    <lineage>
        <taxon>Bacteria</taxon>
        <taxon>Bacillati</taxon>
        <taxon>Actinomycetota</taxon>
        <taxon>Actinomycetes</taxon>
        <taxon>Micrococcales</taxon>
        <taxon>Micrococcaceae</taxon>
        <taxon>Arthrobacter</taxon>
    </lineage>
</organism>
<keyword evidence="4" id="KW-1185">Reference proteome</keyword>
<evidence type="ECO:0000256" key="2">
    <source>
        <dbReference type="SAM" id="SignalP"/>
    </source>
</evidence>
<feature type="region of interest" description="Disordered" evidence="1">
    <location>
        <begin position="24"/>
        <end position="84"/>
    </location>
</feature>
<feature type="signal peptide" evidence="2">
    <location>
        <begin position="1"/>
        <end position="27"/>
    </location>
</feature>
<dbReference type="EMBL" id="SMTK01000002">
    <property type="protein sequence ID" value="TDK26654.1"/>
    <property type="molecule type" value="Genomic_DNA"/>
</dbReference>
<evidence type="ECO:0000313" key="4">
    <source>
        <dbReference type="Proteomes" id="UP000295411"/>
    </source>
</evidence>
<sequence>MNFKTLKSLPVVVVLSALALMGCDNPAEEPVVPPTGNITPVPTDSASPMESTIPTGTLPTSDGETDGPTPDESTIPTGTLPTED</sequence>
<gene>
    <name evidence="3" type="ORF">E2F48_05565</name>
</gene>
<dbReference type="AlphaFoldDB" id="A0A4R5TZE2"/>
<reference evidence="3 4" key="1">
    <citation type="submission" date="2019-03" db="EMBL/GenBank/DDBJ databases">
        <title>Arthrobacter sp. nov., an bacterium isolated from biocrust in Mu Us Desert.</title>
        <authorList>
            <person name="Lixiong L."/>
        </authorList>
    </citation>
    <scope>NUCLEOTIDE SEQUENCE [LARGE SCALE GENOMIC DNA]</scope>
    <source>
        <strain evidence="3 4">SLN-3</strain>
    </source>
</reference>
<protein>
    <submittedName>
        <fullName evidence="3">Uncharacterized protein</fullName>
    </submittedName>
</protein>
<feature type="chain" id="PRO_5020767869" evidence="2">
    <location>
        <begin position="28"/>
        <end position="84"/>
    </location>
</feature>
<accession>A0A4R5TZE2</accession>
<feature type="compositionally biased region" description="Polar residues" evidence="1">
    <location>
        <begin position="36"/>
        <end position="62"/>
    </location>
</feature>
<comment type="caution">
    <text evidence="3">The sequence shown here is derived from an EMBL/GenBank/DDBJ whole genome shotgun (WGS) entry which is preliminary data.</text>
</comment>
<dbReference type="PROSITE" id="PS51257">
    <property type="entry name" value="PROKAR_LIPOPROTEIN"/>
    <property type="match status" value="1"/>
</dbReference>
<proteinExistence type="predicted"/>
<dbReference type="OrthoDB" id="9854381at2"/>
<feature type="compositionally biased region" description="Polar residues" evidence="1">
    <location>
        <begin position="71"/>
        <end position="84"/>
    </location>
</feature>
<evidence type="ECO:0000256" key="1">
    <source>
        <dbReference type="SAM" id="MobiDB-lite"/>
    </source>
</evidence>
<name>A0A4R5TZE2_9MICC</name>
<dbReference type="RefSeq" id="WP_133403014.1">
    <property type="nucleotide sequence ID" value="NZ_SMTK01000002.1"/>
</dbReference>
<evidence type="ECO:0000313" key="3">
    <source>
        <dbReference type="EMBL" id="TDK26654.1"/>
    </source>
</evidence>
<dbReference type="Proteomes" id="UP000295411">
    <property type="component" value="Unassembled WGS sequence"/>
</dbReference>
<keyword evidence="2" id="KW-0732">Signal</keyword>